<dbReference type="RefSeq" id="WP_322133897.1">
    <property type="nucleotide sequence ID" value="NZ_CP085036.1"/>
</dbReference>
<dbReference type="InterPro" id="IPR029044">
    <property type="entry name" value="Nucleotide-diphossugar_trans"/>
</dbReference>
<keyword evidence="3" id="KW-1185">Reference proteome</keyword>
<evidence type="ECO:0000313" key="2">
    <source>
        <dbReference type="EMBL" id="MDH6181589.1"/>
    </source>
</evidence>
<keyword evidence="2" id="KW-0808">Transferase</keyword>
<accession>A0ABT6KNK5</accession>
<evidence type="ECO:0000259" key="1">
    <source>
        <dbReference type="Pfam" id="PF12804"/>
    </source>
</evidence>
<dbReference type="InterPro" id="IPR025877">
    <property type="entry name" value="MobA-like_NTP_Trfase"/>
</dbReference>
<keyword evidence="2" id="KW-0548">Nucleotidyltransferase</keyword>
<dbReference type="SUPFAM" id="SSF53448">
    <property type="entry name" value="Nucleotide-diphospho-sugar transferases"/>
    <property type="match status" value="1"/>
</dbReference>
<feature type="domain" description="MobA-like NTP transferase" evidence="1">
    <location>
        <begin position="6"/>
        <end position="156"/>
    </location>
</feature>
<comment type="caution">
    <text evidence="2">The sequence shown here is derived from an EMBL/GenBank/DDBJ whole genome shotgun (WGS) entry which is preliminary data.</text>
</comment>
<dbReference type="Proteomes" id="UP001160142">
    <property type="component" value="Unassembled WGS sequence"/>
</dbReference>
<evidence type="ECO:0000313" key="3">
    <source>
        <dbReference type="Proteomes" id="UP001160142"/>
    </source>
</evidence>
<proteinExistence type="predicted"/>
<sequence length="178" mass="18592">MAGITGIVLAAGAGTRAGGPKALRRADDGTPWIELAVDALRAATEDIVVVLGAAPEAPVPGFVHTVIAEDWQRGLSASLRAGLAAVPSTDAALVTLVDLPGLPRSVVERVVHQSWPGVLRQATYDGRPGHPVLLGRDHVRRAAERLDGDRGARAYLVDNGVEEIECADLWDGTDVDTA</sequence>
<organism evidence="2 3">
    <name type="scientific">Antiquaquibacter oligotrophicus</name>
    <dbReference type="NCBI Taxonomy" id="2880260"/>
    <lineage>
        <taxon>Bacteria</taxon>
        <taxon>Bacillati</taxon>
        <taxon>Actinomycetota</taxon>
        <taxon>Actinomycetes</taxon>
        <taxon>Micrococcales</taxon>
        <taxon>Microbacteriaceae</taxon>
        <taxon>Antiquaquibacter</taxon>
    </lineage>
</organism>
<gene>
    <name evidence="2" type="ORF">M2152_001771</name>
</gene>
<dbReference type="Pfam" id="PF12804">
    <property type="entry name" value="NTP_transf_3"/>
    <property type="match status" value="1"/>
</dbReference>
<dbReference type="GO" id="GO:0016779">
    <property type="term" value="F:nucleotidyltransferase activity"/>
    <property type="evidence" value="ECO:0007669"/>
    <property type="project" value="UniProtKB-KW"/>
</dbReference>
<protein>
    <submittedName>
        <fullName evidence="2">CTP:molybdopterin cytidylyltransferase MocA</fullName>
    </submittedName>
</protein>
<dbReference type="EMBL" id="JARXVQ010000001">
    <property type="protein sequence ID" value="MDH6181589.1"/>
    <property type="molecule type" value="Genomic_DNA"/>
</dbReference>
<dbReference type="PANTHER" id="PTHR43777">
    <property type="entry name" value="MOLYBDENUM COFACTOR CYTIDYLYLTRANSFERASE"/>
    <property type="match status" value="1"/>
</dbReference>
<dbReference type="PANTHER" id="PTHR43777:SF1">
    <property type="entry name" value="MOLYBDENUM COFACTOR CYTIDYLYLTRANSFERASE"/>
    <property type="match status" value="1"/>
</dbReference>
<name>A0ABT6KNK5_9MICO</name>
<dbReference type="Gene3D" id="3.90.550.10">
    <property type="entry name" value="Spore Coat Polysaccharide Biosynthesis Protein SpsA, Chain A"/>
    <property type="match status" value="1"/>
</dbReference>
<reference evidence="2 3" key="1">
    <citation type="submission" date="2023-04" db="EMBL/GenBank/DDBJ databases">
        <title>Genome Encyclopedia of Bacteria and Archaea VI: Functional Genomics of Type Strains.</title>
        <authorList>
            <person name="Whitman W."/>
        </authorList>
    </citation>
    <scope>NUCLEOTIDE SEQUENCE [LARGE SCALE GENOMIC DNA]</scope>
    <source>
        <strain evidence="2 3">SG_E_30_P1</strain>
    </source>
</reference>